<sequence>MNDKVIKIQLNIKGDASNMKIELGKTQKIINWTTRKICYEDGKKHQRKWTVKRGEVYFVDLGENIGSEENKIRPCVVLQSNAYNFKSPVFTCAIISNSKLTIRDIQIPIKGRYEYLNEKKQSSFLTGIIDLGQIKTVGKERILLKVCTLKEEVDEIDMKLFNALGMSDILTKQQNTIHSLKGKVDYLTDKIENMK</sequence>
<dbReference type="AlphaFoldDB" id="A0A1M5UU15"/>
<dbReference type="InterPro" id="IPR003477">
    <property type="entry name" value="PemK-like"/>
</dbReference>
<dbReference type="STRING" id="1123281.SAMN02745180_00767"/>
<dbReference type="EMBL" id="FQXR01000003">
    <property type="protein sequence ID" value="SHH66390.1"/>
    <property type="molecule type" value="Genomic_DNA"/>
</dbReference>
<dbReference type="Gene3D" id="2.30.30.110">
    <property type="match status" value="1"/>
</dbReference>
<dbReference type="InterPro" id="IPR011067">
    <property type="entry name" value="Plasmid_toxin/cell-grow_inhib"/>
</dbReference>
<dbReference type="GO" id="GO:0006402">
    <property type="term" value="P:mRNA catabolic process"/>
    <property type="evidence" value="ECO:0007669"/>
    <property type="project" value="TreeGrafter"/>
</dbReference>
<dbReference type="GO" id="GO:0003677">
    <property type="term" value="F:DNA binding"/>
    <property type="evidence" value="ECO:0007669"/>
    <property type="project" value="InterPro"/>
</dbReference>
<keyword evidence="2" id="KW-1277">Toxin-antitoxin system</keyword>
<evidence type="ECO:0000313" key="3">
    <source>
        <dbReference type="EMBL" id="SHH66390.1"/>
    </source>
</evidence>
<name>A0A1M5UU15_9FIRM</name>
<evidence type="ECO:0000313" key="4">
    <source>
        <dbReference type="Proteomes" id="UP000184389"/>
    </source>
</evidence>
<dbReference type="PANTHER" id="PTHR33988">
    <property type="entry name" value="ENDORIBONUCLEASE MAZF-RELATED"/>
    <property type="match status" value="1"/>
</dbReference>
<dbReference type="SUPFAM" id="SSF50118">
    <property type="entry name" value="Cell growth inhibitor/plasmid maintenance toxic component"/>
    <property type="match status" value="1"/>
</dbReference>
<dbReference type="GO" id="GO:0016075">
    <property type="term" value="P:rRNA catabolic process"/>
    <property type="evidence" value="ECO:0007669"/>
    <property type="project" value="TreeGrafter"/>
</dbReference>
<proteinExistence type="inferred from homology"/>
<dbReference type="GO" id="GO:0004521">
    <property type="term" value="F:RNA endonuclease activity"/>
    <property type="evidence" value="ECO:0007669"/>
    <property type="project" value="TreeGrafter"/>
</dbReference>
<gene>
    <name evidence="3" type="ORF">SAMN02745180_00767</name>
</gene>
<reference evidence="3 4" key="1">
    <citation type="submission" date="2016-11" db="EMBL/GenBank/DDBJ databases">
        <authorList>
            <person name="Jaros S."/>
            <person name="Januszkiewicz K."/>
            <person name="Wedrychowicz H."/>
        </authorList>
    </citation>
    <scope>NUCLEOTIDE SEQUENCE [LARGE SCALE GENOMIC DNA]</scope>
    <source>
        <strain evidence="3 4">DSM 13106</strain>
    </source>
</reference>
<evidence type="ECO:0000256" key="2">
    <source>
        <dbReference type="ARBA" id="ARBA00022649"/>
    </source>
</evidence>
<organism evidence="3 4">
    <name type="scientific">Sporanaerobacter acetigenes DSM 13106</name>
    <dbReference type="NCBI Taxonomy" id="1123281"/>
    <lineage>
        <taxon>Bacteria</taxon>
        <taxon>Bacillati</taxon>
        <taxon>Bacillota</taxon>
        <taxon>Tissierellia</taxon>
        <taxon>Tissierellales</taxon>
        <taxon>Sporanaerobacteraceae</taxon>
        <taxon>Sporanaerobacter</taxon>
    </lineage>
</organism>
<protein>
    <submittedName>
        <fullName evidence="3">mRNA interferase MazF</fullName>
    </submittedName>
</protein>
<dbReference type="Pfam" id="PF02452">
    <property type="entry name" value="PemK_toxin"/>
    <property type="match status" value="1"/>
</dbReference>
<dbReference type="PANTHER" id="PTHR33988:SF2">
    <property type="entry name" value="ENDORIBONUCLEASE MAZF"/>
    <property type="match status" value="1"/>
</dbReference>
<comment type="similarity">
    <text evidence="1">Belongs to the PemK/MazF family.</text>
</comment>
<keyword evidence="4" id="KW-1185">Reference proteome</keyword>
<evidence type="ECO:0000256" key="1">
    <source>
        <dbReference type="ARBA" id="ARBA00007521"/>
    </source>
</evidence>
<dbReference type="Proteomes" id="UP000184389">
    <property type="component" value="Unassembled WGS sequence"/>
</dbReference>
<accession>A0A1M5UU15</accession>